<dbReference type="Proteomes" id="UP001239257">
    <property type="component" value="Chromosome 2"/>
</dbReference>
<evidence type="ECO:0000313" key="12">
    <source>
        <dbReference type="EMBL" id="WGK83649.1"/>
    </source>
</evidence>
<name>A0A7X6N9H8_9VIBR</name>
<evidence type="ECO:0000256" key="1">
    <source>
        <dbReference type="ARBA" id="ARBA00004571"/>
    </source>
</evidence>
<dbReference type="GO" id="GO:0015774">
    <property type="term" value="P:polysaccharide transport"/>
    <property type="evidence" value="ECO:0007669"/>
    <property type="project" value="TreeGrafter"/>
</dbReference>
<feature type="chain" id="PRO_5042755125" evidence="10">
    <location>
        <begin position="25"/>
        <end position="412"/>
    </location>
</feature>
<evidence type="ECO:0000256" key="3">
    <source>
        <dbReference type="ARBA" id="ARBA00022448"/>
    </source>
</evidence>
<dbReference type="Pfam" id="PF02264">
    <property type="entry name" value="LamB"/>
    <property type="match status" value="1"/>
</dbReference>
<dbReference type="GO" id="GO:0046930">
    <property type="term" value="C:pore complex"/>
    <property type="evidence" value="ECO:0007669"/>
    <property type="project" value="UniProtKB-KW"/>
</dbReference>
<sequence length="412" mass="45123">MKNYKLLPLSLAVAAVLSSAPSLANDPMPNPEVLEQDQQPLVLTPDIKVPAGIVFSGYARYGAAYQNGDAKLVETNGRLNGNSTGRLGNEGNGGEFQFGKGFVSDSGAIWDVVVMFNHWGDDVGVPKAYAGGTNIFESQPELYVWAGRDFHQRPATGLNDYFWMMHDGQGGGFYNLDLGSVKLDASVVSATGAGPNDHQDGNYALTTKWHGINFSDSTNLSLYANYGFDDNSDPDAKKLNAFQVAGELNFGSDRFIVRYSDNAKDSVFWKTADQSALLVSFDGNKAMGDNAAIEYLAAYQAYEDGEYKQYDRTNYNVVVRPMYFWDDVNSTWLEAGYDVVDFDNIDATNSSWKVTLSQNISFGKGAGARPMLRFYATVGDADNEAVIDKDGLFKTATNPDTVTIGAMWEAWW</sequence>
<keyword evidence="5" id="KW-0812">Transmembrane</keyword>
<dbReference type="GO" id="GO:0015288">
    <property type="term" value="F:porin activity"/>
    <property type="evidence" value="ECO:0007669"/>
    <property type="project" value="UniProtKB-KW"/>
</dbReference>
<keyword evidence="10" id="KW-0732">Signal</keyword>
<keyword evidence="9" id="KW-0998">Cell outer membrane</keyword>
<keyword evidence="3" id="KW-0813">Transport</keyword>
<dbReference type="InterPro" id="IPR036998">
    <property type="entry name" value="Porin_LamB_sf"/>
</dbReference>
<gene>
    <name evidence="11" type="ORF">L9W94_03780</name>
    <name evidence="12" type="ORF">PYE51_14625</name>
</gene>
<dbReference type="PANTHER" id="PTHR38762:SF1">
    <property type="entry name" value="CRYPTIC OUTER MEMBRANE PORIN BGLH-RELATED"/>
    <property type="match status" value="1"/>
</dbReference>
<dbReference type="SUPFAM" id="SSF56935">
    <property type="entry name" value="Porins"/>
    <property type="match status" value="1"/>
</dbReference>
<evidence type="ECO:0000256" key="10">
    <source>
        <dbReference type="SAM" id="SignalP"/>
    </source>
</evidence>
<dbReference type="EMBL" id="CP118710">
    <property type="protein sequence ID" value="WGK83649.1"/>
    <property type="molecule type" value="Genomic_DNA"/>
</dbReference>
<evidence type="ECO:0000256" key="6">
    <source>
        <dbReference type="ARBA" id="ARBA00023065"/>
    </source>
</evidence>
<dbReference type="GO" id="GO:0009279">
    <property type="term" value="C:cell outer membrane"/>
    <property type="evidence" value="ECO:0007669"/>
    <property type="project" value="UniProtKB-SubCell"/>
</dbReference>
<reference evidence="11" key="1">
    <citation type="submission" date="2022-02" db="EMBL/GenBank/DDBJ databases">
        <title>Emergence and expansion in Europe of a Vibrio aestuarianus clonal complex pathogenic for oysters.</title>
        <authorList>
            <person name="Mesnil A."/>
            <person name="Travers M.-A."/>
        </authorList>
    </citation>
    <scope>NUCLEOTIDE SEQUENCE</scope>
    <source>
        <strain evidence="11">19_064_11T1</strain>
        <strain evidence="12">U29</strain>
    </source>
</reference>
<dbReference type="SMR" id="A0A7X6N9H8"/>
<dbReference type="GeneID" id="79918655"/>
<dbReference type="AlphaFoldDB" id="A0A7X6N9H8"/>
<dbReference type="GO" id="GO:0015144">
    <property type="term" value="F:carbohydrate transmembrane transporter activity"/>
    <property type="evidence" value="ECO:0007669"/>
    <property type="project" value="TreeGrafter"/>
</dbReference>
<feature type="signal peptide" evidence="10">
    <location>
        <begin position="1"/>
        <end position="24"/>
    </location>
</feature>
<evidence type="ECO:0000256" key="2">
    <source>
        <dbReference type="ARBA" id="ARBA00007055"/>
    </source>
</evidence>
<dbReference type="InterPro" id="IPR003192">
    <property type="entry name" value="Porin_LamB"/>
</dbReference>
<dbReference type="EMBL" id="JAKNBA010000004">
    <property type="protein sequence ID" value="MDE1241279.1"/>
    <property type="molecule type" value="Genomic_DNA"/>
</dbReference>
<keyword evidence="6" id="KW-0406">Ion transport</keyword>
<evidence type="ECO:0000256" key="4">
    <source>
        <dbReference type="ARBA" id="ARBA00022452"/>
    </source>
</evidence>
<evidence type="ECO:0000256" key="7">
    <source>
        <dbReference type="ARBA" id="ARBA00023114"/>
    </source>
</evidence>
<keyword evidence="7" id="KW-0626">Porin</keyword>
<evidence type="ECO:0000313" key="11">
    <source>
        <dbReference type="EMBL" id="MDE1241279.1"/>
    </source>
</evidence>
<organism evidence="11 13">
    <name type="scientific">Vibrio aestuarianus</name>
    <dbReference type="NCBI Taxonomy" id="28171"/>
    <lineage>
        <taxon>Bacteria</taxon>
        <taxon>Pseudomonadati</taxon>
        <taxon>Pseudomonadota</taxon>
        <taxon>Gammaproteobacteria</taxon>
        <taxon>Vibrionales</taxon>
        <taxon>Vibrionaceae</taxon>
        <taxon>Vibrio</taxon>
    </lineage>
</organism>
<protein>
    <submittedName>
        <fullName evidence="11">Carbohydrate porin</fullName>
    </submittedName>
</protein>
<accession>A0A7X6N9H8</accession>
<evidence type="ECO:0000256" key="9">
    <source>
        <dbReference type="ARBA" id="ARBA00023237"/>
    </source>
</evidence>
<dbReference type="PANTHER" id="PTHR38762">
    <property type="entry name" value="CRYPTIC OUTER MEMBRANE PORIN BGLH-RELATED"/>
    <property type="match status" value="1"/>
</dbReference>
<dbReference type="Proteomes" id="UP001140979">
    <property type="component" value="Unassembled WGS sequence"/>
</dbReference>
<comment type="similarity">
    <text evidence="2">Belongs to the porin LamB (TC 1.B.3) family.</text>
</comment>
<evidence type="ECO:0000313" key="13">
    <source>
        <dbReference type="Proteomes" id="UP001140979"/>
    </source>
</evidence>
<dbReference type="InterPro" id="IPR050286">
    <property type="entry name" value="G_neg_Bact_CarbUptk_Porin"/>
</dbReference>
<comment type="subcellular location">
    <subcellularLocation>
        <location evidence="1">Cell outer membrane</location>
        <topology evidence="1">Multi-pass membrane protein</topology>
    </subcellularLocation>
</comment>
<dbReference type="RefSeq" id="WP_053311686.1">
    <property type="nucleotide sequence ID" value="NZ_CP118710.1"/>
</dbReference>
<evidence type="ECO:0000256" key="5">
    <source>
        <dbReference type="ARBA" id="ARBA00022692"/>
    </source>
</evidence>
<dbReference type="Gene3D" id="2.40.170.10">
    <property type="entry name" value="Porin, LamB type"/>
    <property type="match status" value="1"/>
</dbReference>
<evidence type="ECO:0000256" key="8">
    <source>
        <dbReference type="ARBA" id="ARBA00023136"/>
    </source>
</evidence>
<keyword evidence="4" id="KW-1134">Transmembrane beta strand</keyword>
<proteinExistence type="inferred from homology"/>
<dbReference type="GO" id="GO:0006811">
    <property type="term" value="P:monoatomic ion transport"/>
    <property type="evidence" value="ECO:0007669"/>
    <property type="project" value="UniProtKB-KW"/>
</dbReference>
<keyword evidence="8" id="KW-0472">Membrane</keyword>